<evidence type="ECO:0000256" key="4">
    <source>
        <dbReference type="ARBA" id="ARBA00022692"/>
    </source>
</evidence>
<comment type="subcellular location">
    <subcellularLocation>
        <location evidence="1">Cell membrane</location>
        <topology evidence="1">Multi-pass membrane protein</topology>
    </subcellularLocation>
</comment>
<evidence type="ECO:0000256" key="3">
    <source>
        <dbReference type="ARBA" id="ARBA00022475"/>
    </source>
</evidence>
<feature type="region of interest" description="Disordered" evidence="7">
    <location>
        <begin position="1"/>
        <end position="24"/>
    </location>
</feature>
<dbReference type="GO" id="GO:0016413">
    <property type="term" value="F:O-acetyltransferase activity"/>
    <property type="evidence" value="ECO:0007669"/>
    <property type="project" value="TreeGrafter"/>
</dbReference>
<evidence type="ECO:0000256" key="6">
    <source>
        <dbReference type="ARBA" id="ARBA00023136"/>
    </source>
</evidence>
<evidence type="ECO:0000256" key="8">
    <source>
        <dbReference type="SAM" id="Phobius"/>
    </source>
</evidence>
<keyword evidence="3" id="KW-1003">Cell membrane</keyword>
<comment type="caution">
    <text evidence="10">The sequence shown here is derived from an EMBL/GenBank/DDBJ whole genome shotgun (WGS) entry which is preliminary data.</text>
</comment>
<feature type="transmembrane region" description="Helical" evidence="8">
    <location>
        <begin position="153"/>
        <end position="172"/>
    </location>
</feature>
<dbReference type="Proteomes" id="UP000248783">
    <property type="component" value="Unassembled WGS sequence"/>
</dbReference>
<feature type="transmembrane region" description="Helical" evidence="8">
    <location>
        <begin position="393"/>
        <end position="413"/>
    </location>
</feature>
<feature type="transmembrane region" description="Helical" evidence="8">
    <location>
        <begin position="367"/>
        <end position="387"/>
    </location>
</feature>
<evidence type="ECO:0000256" key="7">
    <source>
        <dbReference type="SAM" id="MobiDB-lite"/>
    </source>
</evidence>
<feature type="transmembrane region" description="Helical" evidence="8">
    <location>
        <begin position="184"/>
        <end position="206"/>
    </location>
</feature>
<organism evidence="10 11">
    <name type="scientific">Xylanimonas oleitrophica</name>
    <dbReference type="NCBI Taxonomy" id="2607479"/>
    <lineage>
        <taxon>Bacteria</taxon>
        <taxon>Bacillati</taxon>
        <taxon>Actinomycetota</taxon>
        <taxon>Actinomycetes</taxon>
        <taxon>Micrococcales</taxon>
        <taxon>Promicromonosporaceae</taxon>
        <taxon>Xylanimonas</taxon>
    </lineage>
</organism>
<accession>A0A2W5X0N1</accession>
<feature type="transmembrane region" description="Helical" evidence="8">
    <location>
        <begin position="332"/>
        <end position="355"/>
    </location>
</feature>
<evidence type="ECO:0000313" key="10">
    <source>
        <dbReference type="EMBL" id="PZR54256.1"/>
    </source>
</evidence>
<keyword evidence="11" id="KW-1185">Reference proteome</keyword>
<evidence type="ECO:0000313" key="11">
    <source>
        <dbReference type="Proteomes" id="UP000248783"/>
    </source>
</evidence>
<protein>
    <recommendedName>
        <fullName evidence="9">Acyltransferase 3 domain-containing protein</fullName>
    </recommendedName>
</protein>
<sequence>MGVERDPRPRARPGPGGVPRGAARVGHGVTHRFGAGAVPRPALPVEHVLLARGELPDGARARGRAARAVRRALARPPGGARGCAAAGGGTGGGAVVTAQPRVATTDPARPGRVAWIDAGRGVAILLVVLYHAARWLGSEPWEAVNAFVATLRMPFFFVLSGLLATRVASMAWRELWRRRLSLYLWVFAVWEAVGVLAYLAGFALQGTRLGIRGLALDLLLAPVRPLYELWFVWALAVLCVLARLTRHVDLRVRLAVTGAAALVALTDGFDAGNLGWNGVLRYAFFFLCGMYGRELVLRLAAVRAPFRLGLLGGWAVLAVLEESLGWATVPGVHLVVCCAGVAAGVSLAVLVARWGGLRSLGAATLPVYLGHTPVIIFAASAAVGVLGSRVTGGWAVVACPALAALAVVASRAVHRWVDGGPLAWLYAAPGWFAGTARRPSVPQPAPGGQPSVVGRQSTEDDARP</sequence>
<proteinExistence type="inferred from homology"/>
<evidence type="ECO:0000256" key="2">
    <source>
        <dbReference type="ARBA" id="ARBA00007400"/>
    </source>
</evidence>
<feature type="domain" description="Acyltransferase 3" evidence="9">
    <location>
        <begin position="114"/>
        <end position="402"/>
    </location>
</feature>
<dbReference type="GO" id="GO:0005886">
    <property type="term" value="C:plasma membrane"/>
    <property type="evidence" value="ECO:0007669"/>
    <property type="project" value="UniProtKB-SubCell"/>
</dbReference>
<evidence type="ECO:0000256" key="1">
    <source>
        <dbReference type="ARBA" id="ARBA00004651"/>
    </source>
</evidence>
<dbReference type="Pfam" id="PF01757">
    <property type="entry name" value="Acyl_transf_3"/>
    <property type="match status" value="1"/>
</dbReference>
<keyword evidence="4 8" id="KW-0812">Transmembrane</keyword>
<evidence type="ECO:0000259" key="9">
    <source>
        <dbReference type="Pfam" id="PF01757"/>
    </source>
</evidence>
<evidence type="ECO:0000256" key="5">
    <source>
        <dbReference type="ARBA" id="ARBA00022989"/>
    </source>
</evidence>
<reference evidence="10 11" key="1">
    <citation type="submission" date="2018-06" db="EMBL/GenBank/DDBJ databases">
        <title>Whole genome sequencing of a novel hydrocarbon degrading bacterial strain, PW21 isolated from oil contaminated produced water sample.</title>
        <authorList>
            <person name="Nagkirti P."/>
            <person name="Shaikh A."/>
            <person name="Gowdaman V."/>
            <person name="Engineer A.E."/>
            <person name="Dagar S."/>
            <person name="Dhakephalkar P.K."/>
        </authorList>
    </citation>
    <scope>NUCLEOTIDE SEQUENCE [LARGE SCALE GENOMIC DNA]</scope>
    <source>
        <strain evidence="10 11">PW21</strain>
    </source>
</reference>
<comment type="similarity">
    <text evidence="2">Belongs to the acyltransferase 3 family.</text>
</comment>
<dbReference type="PANTHER" id="PTHR40074:SF2">
    <property type="entry name" value="O-ACETYLTRANSFERASE WECH"/>
    <property type="match status" value="1"/>
</dbReference>
<dbReference type="InterPro" id="IPR002656">
    <property type="entry name" value="Acyl_transf_3_dom"/>
</dbReference>
<dbReference type="GO" id="GO:0009246">
    <property type="term" value="P:enterobacterial common antigen biosynthetic process"/>
    <property type="evidence" value="ECO:0007669"/>
    <property type="project" value="TreeGrafter"/>
</dbReference>
<keyword evidence="6 8" id="KW-0472">Membrane</keyword>
<gene>
    <name evidence="10" type="ORF">DNL40_04915</name>
</gene>
<feature type="region of interest" description="Disordered" evidence="7">
    <location>
        <begin position="437"/>
        <end position="464"/>
    </location>
</feature>
<feature type="transmembrane region" description="Helical" evidence="8">
    <location>
        <begin position="226"/>
        <end position="245"/>
    </location>
</feature>
<keyword evidence="5 8" id="KW-1133">Transmembrane helix</keyword>
<feature type="transmembrane region" description="Helical" evidence="8">
    <location>
        <begin position="252"/>
        <end position="269"/>
    </location>
</feature>
<dbReference type="PANTHER" id="PTHR40074">
    <property type="entry name" value="O-ACETYLTRANSFERASE WECH"/>
    <property type="match status" value="1"/>
</dbReference>
<feature type="transmembrane region" description="Helical" evidence="8">
    <location>
        <begin position="113"/>
        <end position="133"/>
    </location>
</feature>
<name>A0A2W5X0N1_9MICO</name>
<dbReference type="AlphaFoldDB" id="A0A2W5X0N1"/>
<dbReference type="EMBL" id="QKWH01000002">
    <property type="protein sequence ID" value="PZR54256.1"/>
    <property type="molecule type" value="Genomic_DNA"/>
</dbReference>